<dbReference type="GO" id="GO:0044718">
    <property type="term" value="P:siderophore transmembrane transport"/>
    <property type="evidence" value="ECO:0007669"/>
    <property type="project" value="TreeGrafter"/>
</dbReference>
<evidence type="ECO:0000256" key="4">
    <source>
        <dbReference type="ARBA" id="ARBA00022692"/>
    </source>
</evidence>
<dbReference type="PANTHER" id="PTHR30069:SF29">
    <property type="entry name" value="HEMOGLOBIN AND HEMOGLOBIN-HAPTOGLOBIN-BINDING PROTEIN 1-RELATED"/>
    <property type="match status" value="1"/>
</dbReference>
<keyword evidence="3 8" id="KW-1134">Transmembrane beta strand</keyword>
<evidence type="ECO:0000313" key="12">
    <source>
        <dbReference type="Proteomes" id="UP000183658"/>
    </source>
</evidence>
<keyword evidence="12" id="KW-1185">Reference proteome</keyword>
<dbReference type="Gene3D" id="2.170.130.10">
    <property type="entry name" value="TonB-dependent receptor, plug domain"/>
    <property type="match status" value="1"/>
</dbReference>
<feature type="domain" description="TonB-dependent receptor plug" evidence="10">
    <location>
        <begin position="123"/>
        <end position="231"/>
    </location>
</feature>
<protein>
    <submittedName>
        <fullName evidence="11">Outer membrane receptor proteins, mostly Fe transport</fullName>
    </submittedName>
</protein>
<dbReference type="GO" id="GO:0009279">
    <property type="term" value="C:cell outer membrane"/>
    <property type="evidence" value="ECO:0007669"/>
    <property type="project" value="UniProtKB-SubCell"/>
</dbReference>
<dbReference type="InterPro" id="IPR036942">
    <property type="entry name" value="Beta-barrel_TonB_sf"/>
</dbReference>
<dbReference type="OrthoDB" id="9761152at2"/>
<comment type="subcellular location">
    <subcellularLocation>
        <location evidence="1 8">Cell outer membrane</location>
        <topology evidence="1 8">Multi-pass membrane protein</topology>
    </subcellularLocation>
</comment>
<dbReference type="Pfam" id="PF07715">
    <property type="entry name" value="Plug"/>
    <property type="match status" value="1"/>
</dbReference>
<dbReference type="PROSITE" id="PS52016">
    <property type="entry name" value="TONB_DEPENDENT_REC_3"/>
    <property type="match status" value="1"/>
</dbReference>
<dbReference type="SUPFAM" id="SSF49464">
    <property type="entry name" value="Carboxypeptidase regulatory domain-like"/>
    <property type="match status" value="1"/>
</dbReference>
<dbReference type="PANTHER" id="PTHR30069">
    <property type="entry name" value="TONB-DEPENDENT OUTER MEMBRANE RECEPTOR"/>
    <property type="match status" value="1"/>
</dbReference>
<evidence type="ECO:0000256" key="6">
    <source>
        <dbReference type="ARBA" id="ARBA00023136"/>
    </source>
</evidence>
<feature type="signal peptide" evidence="9">
    <location>
        <begin position="1"/>
        <end position="22"/>
    </location>
</feature>
<dbReference type="AlphaFoldDB" id="A0A1H9D5R9"/>
<dbReference type="SUPFAM" id="SSF56935">
    <property type="entry name" value="Porins"/>
    <property type="match status" value="1"/>
</dbReference>
<gene>
    <name evidence="11" type="ORF">SAMN05444355_101381</name>
</gene>
<proteinExistence type="inferred from homology"/>
<reference evidence="12" key="1">
    <citation type="submission" date="2016-10" db="EMBL/GenBank/DDBJ databases">
        <authorList>
            <person name="Varghese N."/>
            <person name="Submissions S."/>
        </authorList>
    </citation>
    <scope>NUCLEOTIDE SEQUENCE [LARGE SCALE GENOMIC DNA]</scope>
    <source>
        <strain evidence="12">DSM 15719</strain>
    </source>
</reference>
<evidence type="ECO:0000259" key="10">
    <source>
        <dbReference type="Pfam" id="PF07715"/>
    </source>
</evidence>
<sequence length="857" mass="93458">MKTMKNWLFSGVLFLMVTSAFSQGKVTGTITDGQGSLPGANVAIKGSKVGVSADFDGKFSINTTVDAGELVISFIGFEPKTVKFSVATGVTKDLGTIVLTANSNELSEIVVIGKGIIDIAQGRKTPIAVSTIRAEEIQAKIGTSDITQVLVNTPSVYVAGQAGGFGDSRISVRGFAQDNTAFLLNGQPINGMEDGKVYWSNWSGMSDVANAVQIQRGLGSSKLAISSVGGTVNFVTKATDKKEGGFASVGVANDNYYKTTAAYNTGMSKSGWGTSVLLSHWQGDGYNDGTAGQGEVYFISVGFKANENHNFNFLLTGAPQEHDQNYGKKLSVYETYGRKYNDNGGVLNGKYVATAGNYYHKPVANLNWDFNINDKSSLSTVLYASWGRGGSVGSVGASPKRTADGHVDYDAIVAANEASTTGASTMALRNSVNNHEWYGLVSNFRTALTENIDFNMGLDLRTYKGIHFRQIINLLGADYYLDKYSLNNPNNQISETFTNNRYSVLTNYADEKNRYQWDYSETITYGGFFSQIEYAKDNFSSFFQGAISNQAHTRTDRYGYVPGNQDAENVNNVGYNVKGGASYKIEQVGSFYANAGYYSRQPYHDNIYLNFGNDVNPLTKNEKILGLELGYNYSSKFLSGSINAFRTSWKDRVTSTSSEVNSVLQYKTNEGVEQLHTGIELDFVAKLMNNLDITGFASFGDYQFVGNSVITVRDEDRNILSSANVDVDGGKVGDAAQTTLGLGAKYEILPRFSVDADWRNYSKLYSNVGAVKNNLELPSYDVVDSGLSYKILTGSNKQNSVFLRLNVNNVFDEVYISELASAITANPGDTTVRGLNSDNRGFYGYGRTWNFSVRYNF</sequence>
<keyword evidence="2 8" id="KW-0813">Transport</keyword>
<dbReference type="InterPro" id="IPR008969">
    <property type="entry name" value="CarboxyPept-like_regulatory"/>
</dbReference>
<accession>A0A1H9D5R9</accession>
<dbReference type="EMBL" id="FOFZ01000001">
    <property type="protein sequence ID" value="SEQ08800.1"/>
    <property type="molecule type" value="Genomic_DNA"/>
</dbReference>
<dbReference type="Gene3D" id="2.40.170.20">
    <property type="entry name" value="TonB-dependent receptor, beta-barrel domain"/>
    <property type="match status" value="1"/>
</dbReference>
<evidence type="ECO:0000256" key="7">
    <source>
        <dbReference type="ARBA" id="ARBA00023237"/>
    </source>
</evidence>
<keyword evidence="5 9" id="KW-0732">Signal</keyword>
<dbReference type="InterPro" id="IPR012910">
    <property type="entry name" value="Plug_dom"/>
</dbReference>
<keyword evidence="4 8" id="KW-0812">Transmembrane</keyword>
<name>A0A1H9D5R9_FLAFI</name>
<organism evidence="11 12">
    <name type="scientific">Flavobacterium frigoris</name>
    <dbReference type="NCBI Taxonomy" id="229204"/>
    <lineage>
        <taxon>Bacteria</taxon>
        <taxon>Pseudomonadati</taxon>
        <taxon>Bacteroidota</taxon>
        <taxon>Flavobacteriia</taxon>
        <taxon>Flavobacteriales</taxon>
        <taxon>Flavobacteriaceae</taxon>
        <taxon>Flavobacterium</taxon>
    </lineage>
</organism>
<keyword evidence="7 8" id="KW-0998">Cell outer membrane</keyword>
<dbReference type="Pfam" id="PF13715">
    <property type="entry name" value="CarbopepD_reg_2"/>
    <property type="match status" value="1"/>
</dbReference>
<keyword evidence="11" id="KW-0675">Receptor</keyword>
<dbReference type="InterPro" id="IPR037066">
    <property type="entry name" value="Plug_dom_sf"/>
</dbReference>
<evidence type="ECO:0000256" key="8">
    <source>
        <dbReference type="PROSITE-ProRule" id="PRU01360"/>
    </source>
</evidence>
<evidence type="ECO:0000256" key="9">
    <source>
        <dbReference type="SAM" id="SignalP"/>
    </source>
</evidence>
<evidence type="ECO:0000256" key="1">
    <source>
        <dbReference type="ARBA" id="ARBA00004571"/>
    </source>
</evidence>
<comment type="similarity">
    <text evidence="8">Belongs to the TonB-dependent receptor family.</text>
</comment>
<dbReference type="Gene3D" id="2.60.40.1120">
    <property type="entry name" value="Carboxypeptidase-like, regulatory domain"/>
    <property type="match status" value="1"/>
</dbReference>
<feature type="chain" id="PRO_5010158572" evidence="9">
    <location>
        <begin position="23"/>
        <end position="857"/>
    </location>
</feature>
<dbReference type="GO" id="GO:0015344">
    <property type="term" value="F:siderophore uptake transmembrane transporter activity"/>
    <property type="evidence" value="ECO:0007669"/>
    <property type="project" value="TreeGrafter"/>
</dbReference>
<dbReference type="Proteomes" id="UP000183658">
    <property type="component" value="Unassembled WGS sequence"/>
</dbReference>
<evidence type="ECO:0000256" key="2">
    <source>
        <dbReference type="ARBA" id="ARBA00022448"/>
    </source>
</evidence>
<evidence type="ECO:0000313" key="11">
    <source>
        <dbReference type="EMBL" id="SEQ08800.1"/>
    </source>
</evidence>
<keyword evidence="6 8" id="KW-0472">Membrane</keyword>
<dbReference type="InterPro" id="IPR039426">
    <property type="entry name" value="TonB-dep_rcpt-like"/>
</dbReference>
<evidence type="ECO:0000256" key="3">
    <source>
        <dbReference type="ARBA" id="ARBA00022452"/>
    </source>
</evidence>
<evidence type="ECO:0000256" key="5">
    <source>
        <dbReference type="ARBA" id="ARBA00022729"/>
    </source>
</evidence>